<reference evidence="2 3" key="1">
    <citation type="journal article" date="2024" name="BMC Genomics">
        <title>De novo assembly and annotation of Popillia japonica's genome with initial clues to its potential as an invasive pest.</title>
        <authorList>
            <person name="Cucini C."/>
            <person name="Boschi S."/>
            <person name="Funari R."/>
            <person name="Cardaioli E."/>
            <person name="Iannotti N."/>
            <person name="Marturano G."/>
            <person name="Paoli F."/>
            <person name="Bruttini M."/>
            <person name="Carapelli A."/>
            <person name="Frati F."/>
            <person name="Nardi F."/>
        </authorList>
    </citation>
    <scope>NUCLEOTIDE SEQUENCE [LARGE SCALE GENOMIC DNA]</scope>
    <source>
        <strain evidence="2">DMR45628</strain>
    </source>
</reference>
<proteinExistence type="predicted"/>
<accession>A0AAW1MM24</accession>
<protein>
    <submittedName>
        <fullName evidence="2">Uncharacterized protein</fullName>
    </submittedName>
</protein>
<comment type="caution">
    <text evidence="2">The sequence shown here is derived from an EMBL/GenBank/DDBJ whole genome shotgun (WGS) entry which is preliminary data.</text>
</comment>
<evidence type="ECO:0000256" key="1">
    <source>
        <dbReference type="SAM" id="MobiDB-lite"/>
    </source>
</evidence>
<sequence length="72" mass="8301">MNKSRARKTEKTLVNSKNCKNKAIKIAANDFETEKELGNDNDDKNKEFGEIQNLEFNNEEKLESKGENKMHA</sequence>
<dbReference type="EMBL" id="JASPKY010000034">
    <property type="protein sequence ID" value="KAK9747120.1"/>
    <property type="molecule type" value="Genomic_DNA"/>
</dbReference>
<dbReference type="AlphaFoldDB" id="A0AAW1MM24"/>
<dbReference type="Proteomes" id="UP001458880">
    <property type="component" value="Unassembled WGS sequence"/>
</dbReference>
<feature type="compositionally biased region" description="Basic and acidic residues" evidence="1">
    <location>
        <begin position="32"/>
        <end position="49"/>
    </location>
</feature>
<evidence type="ECO:0000313" key="2">
    <source>
        <dbReference type="EMBL" id="KAK9747120.1"/>
    </source>
</evidence>
<evidence type="ECO:0000313" key="3">
    <source>
        <dbReference type="Proteomes" id="UP001458880"/>
    </source>
</evidence>
<keyword evidence="3" id="KW-1185">Reference proteome</keyword>
<feature type="region of interest" description="Disordered" evidence="1">
    <location>
        <begin position="32"/>
        <end position="72"/>
    </location>
</feature>
<name>A0AAW1MM24_POPJA</name>
<organism evidence="2 3">
    <name type="scientific">Popillia japonica</name>
    <name type="common">Japanese beetle</name>
    <dbReference type="NCBI Taxonomy" id="7064"/>
    <lineage>
        <taxon>Eukaryota</taxon>
        <taxon>Metazoa</taxon>
        <taxon>Ecdysozoa</taxon>
        <taxon>Arthropoda</taxon>
        <taxon>Hexapoda</taxon>
        <taxon>Insecta</taxon>
        <taxon>Pterygota</taxon>
        <taxon>Neoptera</taxon>
        <taxon>Endopterygota</taxon>
        <taxon>Coleoptera</taxon>
        <taxon>Polyphaga</taxon>
        <taxon>Scarabaeiformia</taxon>
        <taxon>Scarabaeidae</taxon>
        <taxon>Rutelinae</taxon>
        <taxon>Popillia</taxon>
    </lineage>
</organism>
<gene>
    <name evidence="2" type="ORF">QE152_g5588</name>
</gene>
<feature type="compositionally biased region" description="Basic and acidic residues" evidence="1">
    <location>
        <begin position="58"/>
        <end position="72"/>
    </location>
</feature>